<accession>K0R521</accession>
<dbReference type="Proteomes" id="UP000266841">
    <property type="component" value="Unassembled WGS sequence"/>
</dbReference>
<proteinExistence type="predicted"/>
<name>K0R521_THAOC</name>
<dbReference type="AlphaFoldDB" id="K0R521"/>
<gene>
    <name evidence="2" type="ORF">THAOC_33512</name>
</gene>
<evidence type="ECO:0000256" key="1">
    <source>
        <dbReference type="SAM" id="MobiDB-lite"/>
    </source>
</evidence>
<feature type="region of interest" description="Disordered" evidence="1">
    <location>
        <begin position="1"/>
        <end position="22"/>
    </location>
</feature>
<comment type="caution">
    <text evidence="2">The sequence shown here is derived from an EMBL/GenBank/DDBJ whole genome shotgun (WGS) entry which is preliminary data.</text>
</comment>
<keyword evidence="3" id="KW-1185">Reference proteome</keyword>
<reference evidence="2 3" key="1">
    <citation type="journal article" date="2012" name="Genome Biol.">
        <title>Genome and low-iron response of an oceanic diatom adapted to chronic iron limitation.</title>
        <authorList>
            <person name="Lommer M."/>
            <person name="Specht M."/>
            <person name="Roy A.S."/>
            <person name="Kraemer L."/>
            <person name="Andreson R."/>
            <person name="Gutowska M.A."/>
            <person name="Wolf J."/>
            <person name="Bergner S.V."/>
            <person name="Schilhabel M.B."/>
            <person name="Klostermeier U.C."/>
            <person name="Beiko R.G."/>
            <person name="Rosenstiel P."/>
            <person name="Hippler M."/>
            <person name="Laroche J."/>
        </authorList>
    </citation>
    <scope>NUCLEOTIDE SEQUENCE [LARGE SCALE GENOMIC DNA]</scope>
    <source>
        <strain evidence="2 3">CCMP1005</strain>
    </source>
</reference>
<protein>
    <submittedName>
        <fullName evidence="2">Uncharacterized protein</fullName>
    </submittedName>
</protein>
<dbReference type="EMBL" id="AGNL01046658">
    <property type="protein sequence ID" value="EJK47750.1"/>
    <property type="molecule type" value="Genomic_DNA"/>
</dbReference>
<evidence type="ECO:0000313" key="2">
    <source>
        <dbReference type="EMBL" id="EJK47750.1"/>
    </source>
</evidence>
<feature type="non-terminal residue" evidence="2">
    <location>
        <position position="46"/>
    </location>
</feature>
<organism evidence="2 3">
    <name type="scientific">Thalassiosira oceanica</name>
    <name type="common">Marine diatom</name>
    <dbReference type="NCBI Taxonomy" id="159749"/>
    <lineage>
        <taxon>Eukaryota</taxon>
        <taxon>Sar</taxon>
        <taxon>Stramenopiles</taxon>
        <taxon>Ochrophyta</taxon>
        <taxon>Bacillariophyta</taxon>
        <taxon>Coscinodiscophyceae</taxon>
        <taxon>Thalassiosirophycidae</taxon>
        <taxon>Thalassiosirales</taxon>
        <taxon>Thalassiosiraceae</taxon>
        <taxon>Thalassiosira</taxon>
    </lineage>
</organism>
<evidence type="ECO:0000313" key="3">
    <source>
        <dbReference type="Proteomes" id="UP000266841"/>
    </source>
</evidence>
<sequence>MRRNRTRAARSSGADRNQLSAAMEDEVAIIVHGVFPLPMGMKREDR</sequence>